<name>A0A4V0ND13_SORCE</name>
<keyword evidence="1" id="KW-0175">Coiled coil</keyword>
<sequence>MQAIDRNIQRALFRALRDRPLNLMDEADRKLYEPLHDERHDPVRRLFDTIDFSEVESVQLVAGFRGTGKTTELSRLEKMLWEHDFHVIRVDLDDFIDMHSPVDIREFLLILAGAISEQLTSERLLGKEKGIEKSFVERLRGLLPKMPSEVTANAGVANVKLALRGDPGFRGQVREQLSGRLAELTRQIRAYHDEILDALRERAGRDVRLVVILDSLEHLRGTGETSEQVRRSVEELFLTHADRISLPNTHMVLSVPAFLFLQANNLEAQFMNGAVQAWPAYQVKRRNGERTAVVDRMIRLVERRGDWRKILPDEQALERLIFASGGHLRDLLNMLLEAVHLAGLGVQESAAEKIVAIAQRAYLPLYKDEIEVLGRIAADKSLKEIRGEEREHVLRFLDSGILLCYLNDDFWYDVHPLVRDIVRGA</sequence>
<evidence type="ECO:0000256" key="1">
    <source>
        <dbReference type="SAM" id="Coils"/>
    </source>
</evidence>
<dbReference type="InterPro" id="IPR027417">
    <property type="entry name" value="P-loop_NTPase"/>
</dbReference>
<dbReference type="RefSeq" id="WP_129346442.1">
    <property type="nucleotide sequence ID" value="NZ_CP012670.1"/>
</dbReference>
<reference evidence="2 3" key="1">
    <citation type="submission" date="2015-09" db="EMBL/GenBank/DDBJ databases">
        <title>Sorangium comparison.</title>
        <authorList>
            <person name="Zaburannyi N."/>
            <person name="Bunk B."/>
            <person name="Overmann J."/>
            <person name="Mueller R."/>
        </authorList>
    </citation>
    <scope>NUCLEOTIDE SEQUENCE [LARGE SCALE GENOMIC DNA]</scope>
    <source>
        <strain evidence="2 3">So ceGT47</strain>
    </source>
</reference>
<feature type="coiled-coil region" evidence="1">
    <location>
        <begin position="174"/>
        <end position="201"/>
    </location>
</feature>
<protein>
    <recommendedName>
        <fullName evidence="4">Orc1-like AAA ATPase domain-containing protein</fullName>
    </recommendedName>
</protein>
<dbReference type="SUPFAM" id="SSF52540">
    <property type="entry name" value="P-loop containing nucleoside triphosphate hydrolases"/>
    <property type="match status" value="1"/>
</dbReference>
<evidence type="ECO:0000313" key="3">
    <source>
        <dbReference type="Proteomes" id="UP000295781"/>
    </source>
</evidence>
<proteinExistence type="predicted"/>
<evidence type="ECO:0000313" key="2">
    <source>
        <dbReference type="EMBL" id="AUX21072.1"/>
    </source>
</evidence>
<gene>
    <name evidence="2" type="ORF">SOCEGT47_015500</name>
</gene>
<evidence type="ECO:0008006" key="4">
    <source>
        <dbReference type="Google" id="ProtNLM"/>
    </source>
</evidence>
<dbReference type="Gene3D" id="3.40.50.300">
    <property type="entry name" value="P-loop containing nucleotide triphosphate hydrolases"/>
    <property type="match status" value="1"/>
</dbReference>
<dbReference type="AlphaFoldDB" id="A0A4V0ND13"/>
<dbReference type="EMBL" id="CP012670">
    <property type="protein sequence ID" value="AUX21072.1"/>
    <property type="molecule type" value="Genomic_DNA"/>
</dbReference>
<accession>A0A4V0ND13</accession>
<dbReference type="Proteomes" id="UP000295781">
    <property type="component" value="Chromosome"/>
</dbReference>
<organism evidence="2 3">
    <name type="scientific">Sorangium cellulosum</name>
    <name type="common">Polyangium cellulosum</name>
    <dbReference type="NCBI Taxonomy" id="56"/>
    <lineage>
        <taxon>Bacteria</taxon>
        <taxon>Pseudomonadati</taxon>
        <taxon>Myxococcota</taxon>
        <taxon>Polyangia</taxon>
        <taxon>Polyangiales</taxon>
        <taxon>Polyangiaceae</taxon>
        <taxon>Sorangium</taxon>
    </lineage>
</organism>
<dbReference type="OrthoDB" id="3247852at2"/>